<evidence type="ECO:0000313" key="1">
    <source>
        <dbReference type="EMBL" id="CAA9322247.1"/>
    </source>
</evidence>
<accession>A0A6J4L615</accession>
<dbReference type="AlphaFoldDB" id="A0A6J4L615"/>
<dbReference type="EMBL" id="CADCTR010001953">
    <property type="protein sequence ID" value="CAA9322247.1"/>
    <property type="molecule type" value="Genomic_DNA"/>
</dbReference>
<gene>
    <name evidence="1" type="ORF">AVDCRST_MAG93-5799</name>
</gene>
<reference evidence="1" key="1">
    <citation type="submission" date="2020-02" db="EMBL/GenBank/DDBJ databases">
        <authorList>
            <person name="Meier V. D."/>
        </authorList>
    </citation>
    <scope>NUCLEOTIDE SEQUENCE</scope>
    <source>
        <strain evidence="1">AVDCRST_MAG93</strain>
    </source>
</reference>
<organism evidence="1">
    <name type="scientific">uncultured Chloroflexia bacterium</name>
    <dbReference type="NCBI Taxonomy" id="1672391"/>
    <lineage>
        <taxon>Bacteria</taxon>
        <taxon>Bacillati</taxon>
        <taxon>Chloroflexota</taxon>
        <taxon>Chloroflexia</taxon>
        <taxon>environmental samples</taxon>
    </lineage>
</organism>
<name>A0A6J4L615_9CHLR</name>
<feature type="non-terminal residue" evidence="1">
    <location>
        <position position="1"/>
    </location>
</feature>
<proteinExistence type="predicted"/>
<feature type="non-terminal residue" evidence="1">
    <location>
        <position position="56"/>
    </location>
</feature>
<protein>
    <submittedName>
        <fullName evidence="1">Uncharacterized protein</fullName>
    </submittedName>
</protein>
<sequence>DPRCHIRLHTAGVGCAAPAHHRLVQPGDRLCPLPQPSYREGPCRYLWHHRGSLHAL</sequence>